<gene>
    <name evidence="4" type="ORF">S01H4_14679</name>
</gene>
<evidence type="ECO:0000256" key="2">
    <source>
        <dbReference type="ARBA" id="ARBA00022726"/>
    </source>
</evidence>
<dbReference type="GO" id="GO:0016740">
    <property type="term" value="F:transferase activity"/>
    <property type="evidence" value="ECO:0007669"/>
    <property type="project" value="UniProtKB-KW"/>
</dbReference>
<proteinExistence type="predicted"/>
<organism evidence="4">
    <name type="scientific">marine sediment metagenome</name>
    <dbReference type="NCBI Taxonomy" id="412755"/>
    <lineage>
        <taxon>unclassified sequences</taxon>
        <taxon>metagenomes</taxon>
        <taxon>ecological metagenomes</taxon>
    </lineage>
</organism>
<dbReference type="PANTHER" id="PTHR43864">
    <property type="entry name" value="HYPOXANTHINE/GUANINE PHOSPHORIBOSYLTRANSFERASE"/>
    <property type="match status" value="1"/>
</dbReference>
<reference evidence="4" key="1">
    <citation type="journal article" date="2014" name="Front. Microbiol.">
        <title>High frequency of phylogenetically diverse reductive dehalogenase-homologous genes in deep subseafloor sedimentary metagenomes.</title>
        <authorList>
            <person name="Kawai M."/>
            <person name="Futagami T."/>
            <person name="Toyoda A."/>
            <person name="Takaki Y."/>
            <person name="Nishi S."/>
            <person name="Hori S."/>
            <person name="Arai W."/>
            <person name="Tsubouchi T."/>
            <person name="Morono Y."/>
            <person name="Uchiyama I."/>
            <person name="Ito T."/>
            <person name="Fujiyama A."/>
            <person name="Inagaki F."/>
            <person name="Takami H."/>
        </authorList>
    </citation>
    <scope>NUCLEOTIDE SEQUENCE</scope>
    <source>
        <strain evidence="4">Expedition CK06-06</strain>
    </source>
</reference>
<dbReference type="AlphaFoldDB" id="X0ZSW1"/>
<dbReference type="InterPro" id="IPR000836">
    <property type="entry name" value="PRTase_dom"/>
</dbReference>
<dbReference type="PANTHER" id="PTHR43864:SF1">
    <property type="entry name" value="XANTHINE PHOSPHORIBOSYLTRANSFERASE"/>
    <property type="match status" value="1"/>
</dbReference>
<evidence type="ECO:0000313" key="4">
    <source>
        <dbReference type="EMBL" id="GAG63488.1"/>
    </source>
</evidence>
<feature type="non-terminal residue" evidence="4">
    <location>
        <position position="161"/>
    </location>
</feature>
<dbReference type="InterPro" id="IPR029057">
    <property type="entry name" value="PRTase-like"/>
</dbReference>
<dbReference type="CDD" id="cd06223">
    <property type="entry name" value="PRTases_typeI"/>
    <property type="match status" value="1"/>
</dbReference>
<feature type="domain" description="Phosphoribosyltransferase" evidence="3">
    <location>
        <begin position="28"/>
        <end position="160"/>
    </location>
</feature>
<accession>X0ZSW1</accession>
<dbReference type="InterPro" id="IPR050118">
    <property type="entry name" value="Pur/Pyrimidine_PRTase"/>
</dbReference>
<dbReference type="Pfam" id="PF00156">
    <property type="entry name" value="Pribosyltran"/>
    <property type="match status" value="1"/>
</dbReference>
<dbReference type="EMBL" id="BART01006432">
    <property type="protein sequence ID" value="GAG63488.1"/>
    <property type="molecule type" value="Genomic_DNA"/>
</dbReference>
<sequence length="161" mass="17790">MTDVDFAKYVEVIRDWPEPGKAVCDISRLLEHPNVFHEAVVKLAKPFLEVKPNKVVGIEQRGLALGSAIAYYLGCGIVPARSIAYIPEGYHREVELLPSNRFADRQLALVSESIDPGDRVAIIDDWLIQGTSVFAVKKLIEKLDATVVGIGCVINNMSETR</sequence>
<name>X0ZSW1_9ZZZZ</name>
<keyword evidence="1" id="KW-0808">Transferase</keyword>
<protein>
    <recommendedName>
        <fullName evidence="3">Phosphoribosyltransferase domain-containing protein</fullName>
    </recommendedName>
</protein>
<evidence type="ECO:0000256" key="1">
    <source>
        <dbReference type="ARBA" id="ARBA00022679"/>
    </source>
</evidence>
<dbReference type="SUPFAM" id="SSF53271">
    <property type="entry name" value="PRTase-like"/>
    <property type="match status" value="1"/>
</dbReference>
<dbReference type="GO" id="GO:0006166">
    <property type="term" value="P:purine ribonucleoside salvage"/>
    <property type="evidence" value="ECO:0007669"/>
    <property type="project" value="UniProtKB-KW"/>
</dbReference>
<keyword evidence="2" id="KW-0660">Purine salvage</keyword>
<evidence type="ECO:0000259" key="3">
    <source>
        <dbReference type="Pfam" id="PF00156"/>
    </source>
</evidence>
<comment type="caution">
    <text evidence="4">The sequence shown here is derived from an EMBL/GenBank/DDBJ whole genome shotgun (WGS) entry which is preliminary data.</text>
</comment>
<dbReference type="Gene3D" id="3.40.50.2020">
    <property type="match status" value="1"/>
</dbReference>